<dbReference type="PANTHER" id="PTHR12922:SF7">
    <property type="entry name" value="UBIQUINONE BIOSYNTHESIS PROTEIN COQ4 HOMOLOG, MITOCHONDRIAL"/>
    <property type="match status" value="1"/>
</dbReference>
<comment type="caution">
    <text evidence="1">The sequence shown here is derived from an EMBL/GenBank/DDBJ whole genome shotgun (WGS) entry which is preliminary data.</text>
</comment>
<organism evidence="1 2">
    <name type="scientific">Phenylobacterium haematophilum</name>
    <dbReference type="NCBI Taxonomy" id="98513"/>
    <lineage>
        <taxon>Bacteria</taxon>
        <taxon>Pseudomonadati</taxon>
        <taxon>Pseudomonadota</taxon>
        <taxon>Alphaproteobacteria</taxon>
        <taxon>Caulobacterales</taxon>
        <taxon>Caulobacteraceae</taxon>
        <taxon>Phenylobacterium</taxon>
    </lineage>
</organism>
<dbReference type="PANTHER" id="PTHR12922">
    <property type="entry name" value="UBIQUINONE BIOSYNTHESIS PROTEIN"/>
    <property type="match status" value="1"/>
</dbReference>
<dbReference type="GO" id="GO:0006744">
    <property type="term" value="P:ubiquinone biosynthetic process"/>
    <property type="evidence" value="ECO:0007669"/>
    <property type="project" value="InterPro"/>
</dbReference>
<dbReference type="Proteomes" id="UP000530564">
    <property type="component" value="Unassembled WGS sequence"/>
</dbReference>
<gene>
    <name evidence="1" type="ORF">GGQ61_000110</name>
</gene>
<proteinExistence type="predicted"/>
<sequence length="291" mass="32249">MQPSIPLSSCKKMTHASFLIQTLFALKAASPMAMTADALDAPMHRQAAPANTRLPKPRLQWGAALKALQRLLNDKEDTGQVFEIMRALNGASTANCYQRLLTTTQGGRIAYQREEFADRLMDEAWLDSLPAGSVGAAYREFIRSEQLSAEGLAEVSRIQGNEIDIAHPYAWMGRRTRDVHDIWHILSGYHRDGLGEACLVAFSYAQTKGLGWALIALGAASRSRRADYPYVKAIWQGYKRGKAAAWLLGEDYERLMAEPLETARKRLGITPPTIYDSIPAEARDAAVPARM</sequence>
<evidence type="ECO:0000313" key="1">
    <source>
        <dbReference type="EMBL" id="MBB3889413.1"/>
    </source>
</evidence>
<evidence type="ECO:0000313" key="2">
    <source>
        <dbReference type="Proteomes" id="UP000530564"/>
    </source>
</evidence>
<dbReference type="RefSeq" id="WP_246370408.1">
    <property type="nucleotide sequence ID" value="NZ_JACIDK010000001.1"/>
</dbReference>
<keyword evidence="2" id="KW-1185">Reference proteome</keyword>
<name>A0A839ZVJ0_9CAUL</name>
<accession>A0A839ZVJ0</accession>
<reference evidence="1 2" key="1">
    <citation type="submission" date="2020-08" db="EMBL/GenBank/DDBJ databases">
        <title>Genomic Encyclopedia of Type Strains, Phase IV (KMG-IV): sequencing the most valuable type-strain genomes for metagenomic binning, comparative biology and taxonomic classification.</title>
        <authorList>
            <person name="Goeker M."/>
        </authorList>
    </citation>
    <scope>NUCLEOTIDE SEQUENCE [LARGE SCALE GENOMIC DNA]</scope>
    <source>
        <strain evidence="1 2">DSM 21793</strain>
    </source>
</reference>
<dbReference type="AlphaFoldDB" id="A0A839ZVJ0"/>
<dbReference type="EMBL" id="JACIDK010000001">
    <property type="protein sequence ID" value="MBB3889413.1"/>
    <property type="molecule type" value="Genomic_DNA"/>
</dbReference>
<protein>
    <submittedName>
        <fullName evidence="1">Ubiquinone biosynthesis protein COQ4</fullName>
    </submittedName>
</protein>
<dbReference type="Pfam" id="PF05019">
    <property type="entry name" value="Coq4"/>
    <property type="match status" value="1"/>
</dbReference>
<dbReference type="InterPro" id="IPR007715">
    <property type="entry name" value="Coq4"/>
</dbReference>
<keyword evidence="1" id="KW-0830">Ubiquinone</keyword>